<protein>
    <submittedName>
        <fullName evidence="1">Lysine-N-methylase</fullName>
    </submittedName>
</protein>
<dbReference type="GO" id="GO:0008168">
    <property type="term" value="F:methyltransferase activity"/>
    <property type="evidence" value="ECO:0007669"/>
    <property type="project" value="UniProtKB-KW"/>
</dbReference>
<sequence>MDVLPRFARSVLEFQCLADRCEDTCCVGLRVPVSEERLARLREGVAGTPDAQRVEALVVSQPEGPPAERAFIQMGAGGACPFLDTQKFCSLHRKYGERVLPDGCATFPRIVSKVGEQVEVAGSLACPEMARRLLLTPDALEQVPGPWEAVPRPEVARPFPGAPGDVYAAHAERIRATALGLLRQQGFPLVSRLGFLGQLAFQLDSVFRAEAPFAGTPEQVEQILEAWLPPFEAQDRLEAMHRDFSALEVPGGASAELLASMLKARRAVARGERFKPFTDGVLASLWGSEEAEGSSDAAWREATARWAWLEATHGARLEQYFLNYTVNQWLRAPFTEAPNLLAYVFRLAVRVAMMRMTLAGHPAVAALRAQAPGLSAEESQAALDRVAVECFYLVSRHVEQAPDILSLVWNMAGAGGGETLGKLILFSKF</sequence>
<evidence type="ECO:0000313" key="1">
    <source>
        <dbReference type="EMBL" id="SET78789.1"/>
    </source>
</evidence>
<dbReference type="GO" id="GO:0032259">
    <property type="term" value="P:methylation"/>
    <property type="evidence" value="ECO:0007669"/>
    <property type="project" value="UniProtKB-KW"/>
</dbReference>
<accession>A0A1I0H570</accession>
<proteinExistence type="predicted"/>
<dbReference type="RefSeq" id="WP_245767372.1">
    <property type="nucleotide sequence ID" value="NZ_FOIJ01000004.1"/>
</dbReference>
<dbReference type="NCBIfam" id="NF038110">
    <property type="entry name" value="Lys_methyl_FliB"/>
    <property type="match status" value="1"/>
</dbReference>
<name>A0A1I0H570_9BACT</name>
<dbReference type="EMBL" id="FOIJ01000004">
    <property type="protein sequence ID" value="SET78789.1"/>
    <property type="molecule type" value="Genomic_DNA"/>
</dbReference>
<reference evidence="2" key="1">
    <citation type="submission" date="2016-10" db="EMBL/GenBank/DDBJ databases">
        <authorList>
            <person name="Varghese N."/>
            <person name="Submissions S."/>
        </authorList>
    </citation>
    <scope>NUCLEOTIDE SEQUENCE [LARGE SCALE GENOMIC DNA]</scope>
    <source>
        <strain evidence="2">DSM 16858</strain>
    </source>
</reference>
<gene>
    <name evidence="1" type="ORF">SAMN05443639_104325</name>
</gene>
<keyword evidence="2" id="KW-1185">Reference proteome</keyword>
<keyword evidence="1" id="KW-0808">Transferase</keyword>
<keyword evidence="1" id="KW-0489">Methyltransferase</keyword>
<evidence type="ECO:0000313" key="2">
    <source>
        <dbReference type="Proteomes" id="UP000199181"/>
    </source>
</evidence>
<organism evidence="1 2">
    <name type="scientific">Stigmatella erecta</name>
    <dbReference type="NCBI Taxonomy" id="83460"/>
    <lineage>
        <taxon>Bacteria</taxon>
        <taxon>Pseudomonadati</taxon>
        <taxon>Myxococcota</taxon>
        <taxon>Myxococcia</taxon>
        <taxon>Myxococcales</taxon>
        <taxon>Cystobacterineae</taxon>
        <taxon>Archangiaceae</taxon>
        <taxon>Stigmatella</taxon>
    </lineage>
</organism>
<dbReference type="AlphaFoldDB" id="A0A1I0H570"/>
<dbReference type="Proteomes" id="UP000199181">
    <property type="component" value="Unassembled WGS sequence"/>
</dbReference>